<organism evidence="1 2">
    <name type="scientific">Diversispora eburnea</name>
    <dbReference type="NCBI Taxonomy" id="1213867"/>
    <lineage>
        <taxon>Eukaryota</taxon>
        <taxon>Fungi</taxon>
        <taxon>Fungi incertae sedis</taxon>
        <taxon>Mucoromycota</taxon>
        <taxon>Glomeromycotina</taxon>
        <taxon>Glomeromycetes</taxon>
        <taxon>Diversisporales</taxon>
        <taxon>Diversisporaceae</taxon>
        <taxon>Diversispora</taxon>
    </lineage>
</organism>
<sequence>RTKDNFKPVPLFALFYRSDLPDNIVVANDPDPSLDFEDASIKAKQYFEMMCPGEEFLPAGPDPDDEFNVD</sequence>
<accession>A0A9N8VD00</accession>
<proteinExistence type="predicted"/>
<comment type="caution">
    <text evidence="1">The sequence shown here is derived from an EMBL/GenBank/DDBJ whole genome shotgun (WGS) entry which is preliminary data.</text>
</comment>
<name>A0A9N8VD00_9GLOM</name>
<protein>
    <submittedName>
        <fullName evidence="1">5869_t:CDS:1</fullName>
    </submittedName>
</protein>
<dbReference type="EMBL" id="CAJVPK010000089">
    <property type="protein sequence ID" value="CAG8446434.1"/>
    <property type="molecule type" value="Genomic_DNA"/>
</dbReference>
<evidence type="ECO:0000313" key="1">
    <source>
        <dbReference type="EMBL" id="CAG8446434.1"/>
    </source>
</evidence>
<evidence type="ECO:0000313" key="2">
    <source>
        <dbReference type="Proteomes" id="UP000789706"/>
    </source>
</evidence>
<dbReference type="AlphaFoldDB" id="A0A9N8VD00"/>
<dbReference type="Proteomes" id="UP000789706">
    <property type="component" value="Unassembled WGS sequence"/>
</dbReference>
<reference evidence="1" key="1">
    <citation type="submission" date="2021-06" db="EMBL/GenBank/DDBJ databases">
        <authorList>
            <person name="Kallberg Y."/>
            <person name="Tangrot J."/>
            <person name="Rosling A."/>
        </authorList>
    </citation>
    <scope>NUCLEOTIDE SEQUENCE</scope>
    <source>
        <strain evidence="1">AZ414A</strain>
    </source>
</reference>
<feature type="non-terminal residue" evidence="1">
    <location>
        <position position="70"/>
    </location>
</feature>
<gene>
    <name evidence="1" type="ORF">DEBURN_LOCUS1827</name>
</gene>
<dbReference type="OrthoDB" id="9446342at2759"/>
<keyword evidence="2" id="KW-1185">Reference proteome</keyword>